<keyword evidence="2" id="KW-1185">Reference proteome</keyword>
<evidence type="ECO:0000313" key="2">
    <source>
        <dbReference type="Proteomes" id="UP000014660"/>
    </source>
</evidence>
<sequence>MKAQFGISNDPWIRNGAIIFFMHIKKMNSINEDFSEITNGKIDYNNLSIEYDDLEDLKNIFTFIIDDVRANYIKTKNKDVKIDVQNDTMETIDRESFSQLTKFFFKGILPQPQKREQYKLEEISEKLQKEYNSISENINQKGMKIYDRCAKLNVINLNDFNRKGHCDFCGNNDVNIDKIKTKYYPFAASLNKYGNFYSNFKSNLNICMYCSLSSFLIYEKLPFLISGKKLFFAIPVINLNFKQFWQHIDFNTGENALNKDYGNIGNRSVDGIFNAFINLIYYLNEKIDEIKDVDIEETKNQWRNLSWMIGNATDKHFINIYTYNDTAKLSNLISKLKNNNINLPVLLRNFVIVNGQNRNSIYSNEISRLIMYSQDINGEIEQFYSESIKSGKAKEVKFLNSFVMIYNQEVMNMENEDLRGYYGIGKEIGRYCRGDKDKGIPPDKDMLYELRSCTNLKQFLQFFDRATFKIDTLHISYNFLLKIDDSNWQDLKSIISIFAHQEFYNNKQEEIKNEQ</sequence>
<dbReference type="HOGENOM" id="CLU_528555_0_0_2"/>
<dbReference type="Proteomes" id="UP000014660">
    <property type="component" value="Chromosome"/>
</dbReference>
<dbReference type="GeneID" id="16024152"/>
<gene>
    <name evidence="1" type="ORF">FACI_IFERC00001G0008</name>
</gene>
<dbReference type="RefSeq" id="WP_009886023.1">
    <property type="nucleotide sequence ID" value="NC_021592.1"/>
</dbReference>
<accession>S0AKV1</accession>
<protein>
    <submittedName>
        <fullName evidence="1">Uncharacterized protein</fullName>
    </submittedName>
</protein>
<evidence type="ECO:0000313" key="1">
    <source>
        <dbReference type="EMBL" id="AGO59988.1"/>
    </source>
</evidence>
<name>S0AKV1_FERAC</name>
<organism evidence="1 2">
    <name type="scientific">Ferroplasma acidarmanus Fer1</name>
    <dbReference type="NCBI Taxonomy" id="333146"/>
    <lineage>
        <taxon>Archaea</taxon>
        <taxon>Methanobacteriati</taxon>
        <taxon>Thermoplasmatota</taxon>
        <taxon>Thermoplasmata</taxon>
        <taxon>Thermoplasmatales</taxon>
        <taxon>Ferroplasmaceae</taxon>
        <taxon>Ferroplasma</taxon>
    </lineage>
</organism>
<proteinExistence type="predicted"/>
<dbReference type="KEGG" id="fac:FACI_IFERC01G0008"/>
<reference evidence="1 2" key="1">
    <citation type="journal article" date="2007" name="Proc. Natl. Acad. Sci. U.S.A.">
        <title>Genome dynamics in a natural archaeal population.</title>
        <authorList>
            <person name="Allen E.E."/>
            <person name="Tyson G.W."/>
            <person name="Whitaker R.J."/>
            <person name="Detter J.C."/>
            <person name="Richardson P.M."/>
            <person name="Banfield J.F."/>
        </authorList>
    </citation>
    <scope>NUCLEOTIDE SEQUENCE [LARGE SCALE GENOMIC DNA]</scope>
    <source>
        <strain evidence="2">fer1</strain>
    </source>
</reference>
<dbReference type="AlphaFoldDB" id="S0AKV1"/>
<dbReference type="EMBL" id="CP004145">
    <property type="protein sequence ID" value="AGO59988.1"/>
    <property type="molecule type" value="Genomic_DNA"/>
</dbReference>